<dbReference type="EMBL" id="CAJOBR010064084">
    <property type="protein sequence ID" value="CAF5078843.1"/>
    <property type="molecule type" value="Genomic_DNA"/>
</dbReference>
<name>A0A822DQH6_9BILA</name>
<feature type="non-terminal residue" evidence="1">
    <location>
        <position position="61"/>
    </location>
</feature>
<feature type="non-terminal residue" evidence="1">
    <location>
        <position position="1"/>
    </location>
</feature>
<dbReference type="AlphaFoldDB" id="A0A822DQH6"/>
<comment type="caution">
    <text evidence="1">The sequence shown here is derived from an EMBL/GenBank/DDBJ whole genome shotgun (WGS) entry which is preliminary data.</text>
</comment>
<gene>
    <name evidence="1" type="ORF">QYT958_LOCUS43775</name>
</gene>
<evidence type="ECO:0000313" key="2">
    <source>
        <dbReference type="Proteomes" id="UP000663848"/>
    </source>
</evidence>
<evidence type="ECO:0000313" key="1">
    <source>
        <dbReference type="EMBL" id="CAF5078843.1"/>
    </source>
</evidence>
<dbReference type="Proteomes" id="UP000663848">
    <property type="component" value="Unassembled WGS sequence"/>
</dbReference>
<accession>A0A822DQH6</accession>
<protein>
    <submittedName>
        <fullName evidence="1">Uncharacterized protein</fullName>
    </submittedName>
</protein>
<organism evidence="1 2">
    <name type="scientific">Rotaria socialis</name>
    <dbReference type="NCBI Taxonomy" id="392032"/>
    <lineage>
        <taxon>Eukaryota</taxon>
        <taxon>Metazoa</taxon>
        <taxon>Spiralia</taxon>
        <taxon>Gnathifera</taxon>
        <taxon>Rotifera</taxon>
        <taxon>Eurotatoria</taxon>
        <taxon>Bdelloidea</taxon>
        <taxon>Philodinida</taxon>
        <taxon>Philodinidae</taxon>
        <taxon>Rotaria</taxon>
    </lineage>
</organism>
<reference evidence="1" key="1">
    <citation type="submission" date="2021-02" db="EMBL/GenBank/DDBJ databases">
        <authorList>
            <person name="Nowell W R."/>
        </authorList>
    </citation>
    <scope>NUCLEOTIDE SEQUENCE</scope>
</reference>
<proteinExistence type="predicted"/>
<sequence length="61" mass="7415">VLKNDELSKYNQLLHQLRSIDEEFKTFQYHQSLEPDIESINLAWHELERSVHCIENDLNKY</sequence>